<dbReference type="Proteomes" id="UP000638263">
    <property type="component" value="Unassembled WGS sequence"/>
</dbReference>
<sequence>MPSREWRTELFGRLVSEMHRRVRDAIAGAGHVSEQPLRKTGAGLERLADDREDLDKRLARDLRWSDESGGVGDAVVPPGSSADRDAPLVVADALHRIHLSGEQAMWTNFLPRFLPYRDFERWALAKKEGPLPPLGPKSGMNCREMIMRVAVEAKVLTHAQVRAQYRSISGRRALRARQDGFLPYDFPQQMQRATLPHDTQHLVMGDRGAPRPKRGDLIMWEGWGEGNAHTAMATGRLIGPDLDPEVYSFWPPPKAPDIPGTVTDAVQITTVGTLTPFVSGPDSPTLPILFGRGPW</sequence>
<name>A0A917RW65_9NOCA</name>
<keyword evidence="2" id="KW-1185">Reference proteome</keyword>
<gene>
    <name evidence="1" type="ORF">GCM10011588_58300</name>
</gene>
<evidence type="ECO:0000313" key="1">
    <source>
        <dbReference type="EMBL" id="GGL35812.1"/>
    </source>
</evidence>
<accession>A0A917RW65</accession>
<dbReference type="AlphaFoldDB" id="A0A917RW65"/>
<reference evidence="1" key="1">
    <citation type="journal article" date="2014" name="Int. J. Syst. Evol. Microbiol.">
        <title>Complete genome sequence of Corynebacterium casei LMG S-19264T (=DSM 44701T), isolated from a smear-ripened cheese.</title>
        <authorList>
            <consortium name="US DOE Joint Genome Institute (JGI-PGF)"/>
            <person name="Walter F."/>
            <person name="Albersmeier A."/>
            <person name="Kalinowski J."/>
            <person name="Ruckert C."/>
        </authorList>
    </citation>
    <scope>NUCLEOTIDE SEQUENCE</scope>
    <source>
        <strain evidence="1">CGMCC 4.3508</strain>
    </source>
</reference>
<dbReference type="EMBL" id="BMMH01000017">
    <property type="protein sequence ID" value="GGL35812.1"/>
    <property type="molecule type" value="Genomic_DNA"/>
</dbReference>
<evidence type="ECO:0000313" key="2">
    <source>
        <dbReference type="Proteomes" id="UP000638263"/>
    </source>
</evidence>
<protein>
    <submittedName>
        <fullName evidence="1">Uncharacterized protein</fullName>
    </submittedName>
</protein>
<proteinExistence type="predicted"/>
<comment type="caution">
    <text evidence="1">The sequence shown here is derived from an EMBL/GenBank/DDBJ whole genome shotgun (WGS) entry which is preliminary data.</text>
</comment>
<reference evidence="1" key="2">
    <citation type="submission" date="2020-09" db="EMBL/GenBank/DDBJ databases">
        <authorList>
            <person name="Sun Q."/>
            <person name="Zhou Y."/>
        </authorList>
    </citation>
    <scope>NUCLEOTIDE SEQUENCE</scope>
    <source>
        <strain evidence="1">CGMCC 4.3508</strain>
    </source>
</reference>
<organism evidence="1 2">
    <name type="scientific">Nocardia jinanensis</name>
    <dbReference type="NCBI Taxonomy" id="382504"/>
    <lineage>
        <taxon>Bacteria</taxon>
        <taxon>Bacillati</taxon>
        <taxon>Actinomycetota</taxon>
        <taxon>Actinomycetes</taxon>
        <taxon>Mycobacteriales</taxon>
        <taxon>Nocardiaceae</taxon>
        <taxon>Nocardia</taxon>
    </lineage>
</organism>